<reference evidence="5 11" key="6">
    <citation type="submission" date="2020-04" db="EMBL/GenBank/DDBJ databases">
        <title>Whole-genome sequencing of Vibrio spp. from China reveals different genetic environments of blaCTX-M-14 among diverse lineages.</title>
        <authorList>
            <person name="Zheng Z."/>
            <person name="Ye L."/>
            <person name="Chen S."/>
        </authorList>
    </citation>
    <scope>NUCLEOTIDE SEQUENCE [LARGE SCALE GENOMIC DNA]</scope>
    <source>
        <strain evidence="5 11">Vb0574</strain>
    </source>
</reference>
<dbReference type="InterPro" id="IPR001451">
    <property type="entry name" value="Hexapep"/>
</dbReference>
<dbReference type="EMBL" id="CP114194">
    <property type="protein sequence ID" value="WAT90443.1"/>
    <property type="molecule type" value="Genomic_DNA"/>
</dbReference>
<protein>
    <submittedName>
        <fullName evidence="8">DapH/DapD/GlmU-related protein</fullName>
    </submittedName>
    <submittedName>
        <fullName evidence="4">Transferase</fullName>
    </submittedName>
    <submittedName>
        <fullName evidence="3">WvaF</fullName>
    </submittedName>
</protein>
<dbReference type="Proteomes" id="UP000555836">
    <property type="component" value="Unassembled WGS sequence"/>
</dbReference>
<reference evidence="6 9" key="2">
    <citation type="journal article" date="2017" name="Appl. Environ. Microbiol.">
        <title>Parallel evolution of two clades of a major Atlantic endemic Vibrio parahaemolyticus pathogen lineage by independent acquisition of related pathogenicity islands.</title>
        <authorList>
            <person name="Xu F."/>
            <person name="Gonzalez-Escalona N."/>
            <person name="Drees K.P."/>
            <person name="Sebra R.P."/>
            <person name="Cooper V.S."/>
            <person name="Jones S.H."/>
            <person name="Whistler C.A."/>
        </authorList>
    </citation>
    <scope>NUCLEOTIDE SEQUENCE [LARGE SCALE GENOMIC DNA]</scope>
    <source>
        <strain evidence="6 9">MAVP-3</strain>
    </source>
</reference>
<dbReference type="InterPro" id="IPR011004">
    <property type="entry name" value="Trimer_LpxA-like_sf"/>
</dbReference>
<proteinExistence type="inferred from homology"/>
<accession>T1QDG2</accession>
<evidence type="ECO:0000313" key="11">
    <source>
        <dbReference type="Proteomes" id="UP000555836"/>
    </source>
</evidence>
<dbReference type="EMBL" id="DACQKT010000005">
    <property type="protein sequence ID" value="HAS6677766.1"/>
    <property type="molecule type" value="Genomic_DNA"/>
</dbReference>
<dbReference type="Proteomes" id="UP000464718">
    <property type="component" value="Chromosome i"/>
</dbReference>
<evidence type="ECO:0000313" key="4">
    <source>
        <dbReference type="EMBL" id="HAS6677766.1"/>
    </source>
</evidence>
<comment type="similarity">
    <text evidence="1">Belongs to the transferase hexapeptide repeat family.</text>
</comment>
<dbReference type="InterPro" id="IPR051159">
    <property type="entry name" value="Hexapeptide_acetyltransf"/>
</dbReference>
<gene>
    <name evidence="3" type="primary">wvaF</name>
    <name evidence="6" type="ORF">CA163_00785</name>
    <name evidence="7" type="ORF">EHC69_01070</name>
    <name evidence="5" type="ORF">HKB21_24455</name>
    <name evidence="4" type="ORF">I7278_13185</name>
    <name evidence="8" type="ORF">O1Q84_01025</name>
</gene>
<dbReference type="SMR" id="T1QDG2"/>
<dbReference type="PANTHER" id="PTHR23416">
    <property type="entry name" value="SIALIC ACID SYNTHASE-RELATED"/>
    <property type="match status" value="1"/>
</dbReference>
<dbReference type="AlphaFoldDB" id="T1QDG2"/>
<evidence type="ECO:0000313" key="7">
    <source>
        <dbReference type="EMBL" id="QHH08047.1"/>
    </source>
</evidence>
<dbReference type="Gene3D" id="2.160.10.10">
    <property type="entry name" value="Hexapeptide repeat proteins"/>
    <property type="match status" value="1"/>
</dbReference>
<reference evidence="4" key="3">
    <citation type="journal article" date="2018" name="Genome Biol.">
        <title>SKESA: strategic k-mer extension for scrupulous assemblies.</title>
        <authorList>
            <person name="Souvorov A."/>
            <person name="Agarwala R."/>
            <person name="Lipman D.J."/>
        </authorList>
    </citation>
    <scope>NUCLEOTIDE SEQUENCE</scope>
    <source>
        <strain evidence="4">1930</strain>
    </source>
</reference>
<dbReference type="GO" id="GO:0008374">
    <property type="term" value="F:O-acyltransferase activity"/>
    <property type="evidence" value="ECO:0007669"/>
    <property type="project" value="TreeGrafter"/>
</dbReference>
<reference evidence="7 10" key="4">
    <citation type="submission" date="2018-12" db="EMBL/GenBank/DDBJ databases">
        <title>Genomic insights into the evolutionary origins and pathogenicity of five Vibrio parahaemolyticus strains isolated from the shrimp with acute hepatopancreatic necrosis disease (AHPND).</title>
        <authorList>
            <person name="Yang Q."/>
            <person name="Dong X."/>
            <person name="Xie G."/>
            <person name="Fu S."/>
            <person name="Zou P."/>
            <person name="Sun J."/>
            <person name="Wang Y."/>
            <person name="Huang J."/>
        </authorList>
    </citation>
    <scope>NUCLEOTIDE SEQUENCE [LARGE SCALE GENOMIC DNA]</scope>
    <source>
        <strain evidence="7 10">20160303005-1</strain>
    </source>
</reference>
<evidence type="ECO:0000313" key="3">
    <source>
        <dbReference type="EMBL" id="AFV98905.1"/>
    </source>
</evidence>
<evidence type="ECO:0000313" key="8">
    <source>
        <dbReference type="EMBL" id="WAT90443.1"/>
    </source>
</evidence>
<name>T1QDG2_VIBPH</name>
<reference evidence="8" key="7">
    <citation type="submission" date="2022-12" db="EMBL/GenBank/DDBJ databases">
        <title>Vibrio parahaemolyticus become highly virulent by producing novel Tc toxins.</title>
        <authorList>
            <person name="Yang F."/>
            <person name="You Y."/>
            <person name="Lai Q."/>
            <person name="Xu L."/>
            <person name="Li F."/>
        </authorList>
    </citation>
    <scope>NUCLEOTIDE SEQUENCE</scope>
    <source>
        <strain evidence="8">Vp-HL-202005</strain>
    </source>
</reference>
<evidence type="ECO:0000313" key="5">
    <source>
        <dbReference type="EMBL" id="NMU28767.1"/>
    </source>
</evidence>
<evidence type="ECO:0000256" key="2">
    <source>
        <dbReference type="ARBA" id="ARBA00022679"/>
    </source>
</evidence>
<dbReference type="Proteomes" id="UP001156560">
    <property type="component" value="Chromosome 1"/>
</dbReference>
<reference evidence="3" key="1">
    <citation type="journal article" date="2012" name="Int. J. Food Microbiol.">
        <title>Development of O-serogroup specific PCR assay for detection and identification of Vibrio parahaemolyticus.</title>
        <authorList>
            <person name="Chen M."/>
            <person name="Guo D."/>
            <person name="Wong H.C."/>
            <person name="Zhang X."/>
            <person name="Liu F."/>
            <person name="Chen H."/>
            <person name="Chen M."/>
            <person name="Liu B."/>
            <person name="Wang L."/>
            <person name="Wu F."/>
            <person name="Feng L."/>
        </authorList>
    </citation>
    <scope>NUCLEOTIDE SEQUENCE</scope>
    <source>
        <strain evidence="3">G2873</strain>
    </source>
</reference>
<keyword evidence="2 4" id="KW-0808">Transferase</keyword>
<dbReference type="PANTHER" id="PTHR23416:SF23">
    <property type="entry name" value="ACETYLTRANSFERASE C18B11.09C-RELATED"/>
    <property type="match status" value="1"/>
</dbReference>
<dbReference type="EMBL" id="NIXT01000015">
    <property type="protein sequence ID" value="OXE34735.1"/>
    <property type="molecule type" value="Genomic_DNA"/>
</dbReference>
<dbReference type="EMBL" id="JABCLD010002028">
    <property type="protein sequence ID" value="NMU28767.1"/>
    <property type="molecule type" value="Genomic_DNA"/>
</dbReference>
<dbReference type="Proteomes" id="UP000856022">
    <property type="component" value="Unassembled WGS sequence"/>
</dbReference>
<dbReference type="SUPFAM" id="SSF51161">
    <property type="entry name" value="Trimeric LpxA-like enzymes"/>
    <property type="match status" value="1"/>
</dbReference>
<evidence type="ECO:0000256" key="1">
    <source>
        <dbReference type="ARBA" id="ARBA00007274"/>
    </source>
</evidence>
<evidence type="ECO:0000313" key="6">
    <source>
        <dbReference type="EMBL" id="OXE34735.1"/>
    </source>
</evidence>
<sequence length="201" mass="22137">MRYLIIKKIIAKYRKFALCIYRRKFLFYALFREGQTEIGRDISISQPVKIVGKGRVSIGDGVCLGYDTSPQLRLSEVYIEARGEESTIEIGRNVMINNGSAVIADKSSIHIGDETLIGPGFMCLGSNFHPLSPDKRKTSDYTCKPIIIGRNVFIGANVTILQGVEIGDNSVIGAGCLISQNVEKNKIVRANAPIIETLNID</sequence>
<dbReference type="RefSeq" id="WP_020839971.1">
    <property type="nucleotide sequence ID" value="NZ_CABMHD010000004.1"/>
</dbReference>
<evidence type="ECO:0000313" key="9">
    <source>
        <dbReference type="Proteomes" id="UP000214596"/>
    </source>
</evidence>
<dbReference type="EMBL" id="CP034298">
    <property type="protein sequence ID" value="QHH08047.1"/>
    <property type="molecule type" value="Genomic_DNA"/>
</dbReference>
<dbReference type="Proteomes" id="UP000214596">
    <property type="component" value="Unassembled WGS sequence"/>
</dbReference>
<organism evidence="3">
    <name type="scientific">Vibrio parahaemolyticus</name>
    <dbReference type="NCBI Taxonomy" id="670"/>
    <lineage>
        <taxon>Bacteria</taxon>
        <taxon>Pseudomonadati</taxon>
        <taxon>Pseudomonadota</taxon>
        <taxon>Gammaproteobacteria</taxon>
        <taxon>Vibrionales</taxon>
        <taxon>Vibrionaceae</taxon>
        <taxon>Vibrio</taxon>
    </lineage>
</organism>
<evidence type="ECO:0000313" key="10">
    <source>
        <dbReference type="Proteomes" id="UP000464718"/>
    </source>
</evidence>
<dbReference type="EMBL" id="JQ781049">
    <property type="protein sequence ID" value="AFV98905.1"/>
    <property type="molecule type" value="Genomic_DNA"/>
</dbReference>
<reference evidence="4" key="5">
    <citation type="submission" date="2019-12" db="EMBL/GenBank/DDBJ databases">
        <authorList>
            <consortium name="NCBI Pathogen Detection Project"/>
        </authorList>
    </citation>
    <scope>NUCLEOTIDE SEQUENCE</scope>
    <source>
        <strain evidence="4">1930</strain>
    </source>
</reference>
<dbReference type="Pfam" id="PF14602">
    <property type="entry name" value="Hexapep_2"/>
    <property type="match status" value="1"/>
</dbReference>
<dbReference type="GO" id="GO:0005829">
    <property type="term" value="C:cytosol"/>
    <property type="evidence" value="ECO:0007669"/>
    <property type="project" value="TreeGrafter"/>
</dbReference>